<protein>
    <submittedName>
        <fullName evidence="1">Uncharacterized protein</fullName>
    </submittedName>
</protein>
<name>A0ABU6RPP0_9FABA</name>
<organism evidence="1 2">
    <name type="scientific">Stylosanthes scabra</name>
    <dbReference type="NCBI Taxonomy" id="79078"/>
    <lineage>
        <taxon>Eukaryota</taxon>
        <taxon>Viridiplantae</taxon>
        <taxon>Streptophyta</taxon>
        <taxon>Embryophyta</taxon>
        <taxon>Tracheophyta</taxon>
        <taxon>Spermatophyta</taxon>
        <taxon>Magnoliopsida</taxon>
        <taxon>eudicotyledons</taxon>
        <taxon>Gunneridae</taxon>
        <taxon>Pentapetalae</taxon>
        <taxon>rosids</taxon>
        <taxon>fabids</taxon>
        <taxon>Fabales</taxon>
        <taxon>Fabaceae</taxon>
        <taxon>Papilionoideae</taxon>
        <taxon>50 kb inversion clade</taxon>
        <taxon>dalbergioids sensu lato</taxon>
        <taxon>Dalbergieae</taxon>
        <taxon>Pterocarpus clade</taxon>
        <taxon>Stylosanthes</taxon>
    </lineage>
</organism>
<evidence type="ECO:0000313" key="2">
    <source>
        <dbReference type="Proteomes" id="UP001341840"/>
    </source>
</evidence>
<keyword evidence="2" id="KW-1185">Reference proteome</keyword>
<sequence>MPAVAMNAYQLNDLWKDAACKRKTLWSEKRSKDGGGGRQIAKRDEYDVTTVIKWRTLVKSGGVRMKWVLEFESGGTLRQGVYEGEELL</sequence>
<evidence type="ECO:0000313" key="1">
    <source>
        <dbReference type="EMBL" id="MED6126082.1"/>
    </source>
</evidence>
<proteinExistence type="predicted"/>
<comment type="caution">
    <text evidence="1">The sequence shown here is derived from an EMBL/GenBank/DDBJ whole genome shotgun (WGS) entry which is preliminary data.</text>
</comment>
<reference evidence="1 2" key="1">
    <citation type="journal article" date="2023" name="Plants (Basel)">
        <title>Bridging the Gap: Combining Genomics and Transcriptomics Approaches to Understand Stylosanthes scabra, an Orphan Legume from the Brazilian Caatinga.</title>
        <authorList>
            <person name="Ferreira-Neto J.R.C."/>
            <person name="da Silva M.D."/>
            <person name="Binneck E."/>
            <person name="de Melo N.F."/>
            <person name="da Silva R.H."/>
            <person name="de Melo A.L.T.M."/>
            <person name="Pandolfi V."/>
            <person name="Bustamante F.O."/>
            <person name="Brasileiro-Vidal A.C."/>
            <person name="Benko-Iseppon A.M."/>
        </authorList>
    </citation>
    <scope>NUCLEOTIDE SEQUENCE [LARGE SCALE GENOMIC DNA]</scope>
    <source>
        <tissue evidence="1">Leaves</tissue>
    </source>
</reference>
<accession>A0ABU6RPP0</accession>
<dbReference type="EMBL" id="JASCZI010031151">
    <property type="protein sequence ID" value="MED6126082.1"/>
    <property type="molecule type" value="Genomic_DNA"/>
</dbReference>
<gene>
    <name evidence="1" type="ORF">PIB30_074933</name>
</gene>
<dbReference type="Proteomes" id="UP001341840">
    <property type="component" value="Unassembled WGS sequence"/>
</dbReference>